<evidence type="ECO:0000259" key="1">
    <source>
        <dbReference type="Pfam" id="PF00535"/>
    </source>
</evidence>
<accession>A0A7J4IXL9</accession>
<dbReference type="Gene3D" id="3.90.550.10">
    <property type="entry name" value="Spore Coat Polysaccharide Biosynthesis Protein SpsA, Chain A"/>
    <property type="match status" value="1"/>
</dbReference>
<proteinExistence type="predicted"/>
<reference evidence="3" key="1">
    <citation type="journal article" date="2020" name="bioRxiv">
        <title>A rank-normalized archaeal taxonomy based on genome phylogeny resolves widespread incomplete and uneven classifications.</title>
        <authorList>
            <person name="Rinke C."/>
            <person name="Chuvochina M."/>
            <person name="Mussig A.J."/>
            <person name="Chaumeil P.-A."/>
            <person name="Waite D.W."/>
            <person name="Whitman W.B."/>
            <person name="Parks D.H."/>
            <person name="Hugenholtz P."/>
        </authorList>
    </citation>
    <scope>NUCLEOTIDE SEQUENCE [LARGE SCALE GENOMIC DNA]</scope>
</reference>
<dbReference type="EMBL" id="DUGC01000050">
    <property type="protein sequence ID" value="HIH09584.1"/>
    <property type="molecule type" value="Genomic_DNA"/>
</dbReference>
<protein>
    <submittedName>
        <fullName evidence="2">Glycosyltransferase family 2 protein</fullName>
    </submittedName>
</protein>
<dbReference type="GO" id="GO:0016740">
    <property type="term" value="F:transferase activity"/>
    <property type="evidence" value="ECO:0007669"/>
    <property type="project" value="UniProtKB-KW"/>
</dbReference>
<dbReference type="PANTHER" id="PTHR43630">
    <property type="entry name" value="POLY-BETA-1,6-N-ACETYL-D-GLUCOSAMINE SYNTHASE"/>
    <property type="match status" value="1"/>
</dbReference>
<dbReference type="PANTHER" id="PTHR43630:SF2">
    <property type="entry name" value="GLYCOSYLTRANSFERASE"/>
    <property type="match status" value="1"/>
</dbReference>
<gene>
    <name evidence="2" type="ORF">HA254_02835</name>
</gene>
<dbReference type="SUPFAM" id="SSF53448">
    <property type="entry name" value="Nucleotide-diphospho-sugar transferases"/>
    <property type="match status" value="1"/>
</dbReference>
<evidence type="ECO:0000313" key="2">
    <source>
        <dbReference type="EMBL" id="HIH09584.1"/>
    </source>
</evidence>
<dbReference type="Proteomes" id="UP000565078">
    <property type="component" value="Unassembled WGS sequence"/>
</dbReference>
<dbReference type="AlphaFoldDB" id="A0A7J4IXL9"/>
<dbReference type="InterPro" id="IPR029044">
    <property type="entry name" value="Nucleotide-diphossugar_trans"/>
</dbReference>
<dbReference type="InterPro" id="IPR001173">
    <property type="entry name" value="Glyco_trans_2-like"/>
</dbReference>
<keyword evidence="2" id="KW-0808">Transferase</keyword>
<name>A0A7J4IXL9_9ARCH</name>
<dbReference type="Pfam" id="PF00535">
    <property type="entry name" value="Glycos_transf_2"/>
    <property type="match status" value="1"/>
</dbReference>
<comment type="caution">
    <text evidence="2">The sequence shown here is derived from an EMBL/GenBank/DDBJ whole genome shotgun (WGS) entry which is preliminary data.</text>
</comment>
<feature type="domain" description="Glycosyltransferase 2-like" evidence="1">
    <location>
        <begin position="6"/>
        <end position="100"/>
    </location>
</feature>
<evidence type="ECO:0000313" key="3">
    <source>
        <dbReference type="Proteomes" id="UP000565078"/>
    </source>
</evidence>
<organism evidence="2 3">
    <name type="scientific">Candidatus Iainarchaeum sp</name>
    <dbReference type="NCBI Taxonomy" id="3101447"/>
    <lineage>
        <taxon>Archaea</taxon>
        <taxon>Candidatus Iainarchaeota</taxon>
        <taxon>Candidatus Iainarchaeia</taxon>
        <taxon>Candidatus Iainarchaeales</taxon>
        <taxon>Candidatus Iainarchaeaceae</taxon>
        <taxon>Candidatus Iainarchaeum</taxon>
    </lineage>
</organism>
<sequence length="261" mass="29884">MKDGVTVHMMVRNEERFIRTALEAVLPIAKEIIVFDTGSTDDTVKIVGGIKSKKIRLFLKGPVSPSALVGLRNEMAEMTKTEWFFVVDGDEIFFIKGQKKALAVLMGLPKSIARVEVTIRDFVNDCHLVARDRLSGKLWRSKTIRFFGNYPFEYGAPRDFPEKDFSEFSSNALKEEVICFHMGFFQRSFRDTDVGVGRHWRKMPFPVLFYFGSYPPNFPIKGGPLLSAVRLILYNAVGVLHVLFHKREQKRDAASGRHYLR</sequence>